<dbReference type="Proteomes" id="UP000032266">
    <property type="component" value="Chromosome"/>
</dbReference>
<dbReference type="AlphaFoldDB" id="A0A0C5VNX0"/>
<accession>A0A0C5VNX0</accession>
<evidence type="ECO:0000313" key="1">
    <source>
        <dbReference type="EMBL" id="AJQ96001.1"/>
    </source>
</evidence>
<proteinExistence type="predicted"/>
<dbReference type="RefSeq" id="WP_281176272.1">
    <property type="nucleotide sequence ID" value="NZ_CP007142.1"/>
</dbReference>
<sequence length="41" mass="4895">MNNTWLLMAKTFHKSILDRNYRMSVEPWPQVRIESGVSTEK</sequence>
<keyword evidence="2" id="KW-1185">Reference proteome</keyword>
<gene>
    <name evidence="1" type="ORF">YC6258_03965</name>
</gene>
<dbReference type="HOGENOM" id="CLU_3270796_0_0_6"/>
<reference evidence="1 2" key="1">
    <citation type="submission" date="2014-01" db="EMBL/GenBank/DDBJ databases">
        <title>Full genme sequencing of cellulolytic bacterium Gynuella sunshinyii YC6258T gen. nov., sp. nov.</title>
        <authorList>
            <person name="Khan H."/>
            <person name="Chung E.J."/>
            <person name="Chung Y.R."/>
        </authorList>
    </citation>
    <scope>NUCLEOTIDE SEQUENCE [LARGE SCALE GENOMIC DNA]</scope>
    <source>
        <strain evidence="1 2">YC6258</strain>
    </source>
</reference>
<dbReference type="EMBL" id="CP007142">
    <property type="protein sequence ID" value="AJQ96001.1"/>
    <property type="molecule type" value="Genomic_DNA"/>
</dbReference>
<protein>
    <submittedName>
        <fullName evidence="1">Uncharacterized protein</fullName>
    </submittedName>
</protein>
<evidence type="ECO:0000313" key="2">
    <source>
        <dbReference type="Proteomes" id="UP000032266"/>
    </source>
</evidence>
<dbReference type="KEGG" id="gsn:YC6258_03965"/>
<name>A0A0C5VNX0_9GAMM</name>
<organism evidence="1 2">
    <name type="scientific">Gynuella sunshinyii YC6258</name>
    <dbReference type="NCBI Taxonomy" id="1445510"/>
    <lineage>
        <taxon>Bacteria</taxon>
        <taxon>Pseudomonadati</taxon>
        <taxon>Pseudomonadota</taxon>
        <taxon>Gammaproteobacteria</taxon>
        <taxon>Oceanospirillales</taxon>
        <taxon>Saccharospirillaceae</taxon>
        <taxon>Gynuella</taxon>
    </lineage>
</organism>